<dbReference type="PANTHER" id="PTHR30160">
    <property type="entry name" value="TETRAACYLDISACCHARIDE 4'-KINASE-RELATED"/>
    <property type="match status" value="1"/>
</dbReference>
<dbReference type="KEGG" id="rsi:Runsl_0946"/>
<organism evidence="3 4">
    <name type="scientific">Runella slithyformis (strain ATCC 29530 / DSM 19594 / LMG 11500 / NCIMB 11436 / LSU 4)</name>
    <dbReference type="NCBI Taxonomy" id="761193"/>
    <lineage>
        <taxon>Bacteria</taxon>
        <taxon>Pseudomonadati</taxon>
        <taxon>Bacteroidota</taxon>
        <taxon>Cytophagia</taxon>
        <taxon>Cytophagales</taxon>
        <taxon>Spirosomataceae</taxon>
        <taxon>Runella</taxon>
    </lineage>
</organism>
<dbReference type="SUPFAM" id="SSF53756">
    <property type="entry name" value="UDP-Glycosyltransferase/glycogen phosphorylase"/>
    <property type="match status" value="1"/>
</dbReference>
<dbReference type="Pfam" id="PF01075">
    <property type="entry name" value="Glyco_transf_9"/>
    <property type="match status" value="1"/>
</dbReference>
<evidence type="ECO:0000256" key="1">
    <source>
        <dbReference type="ARBA" id="ARBA00022676"/>
    </source>
</evidence>
<sequence length="399" mass="45569">MKRHYSGTPRETIPLRILDFFVDIYVRWFYRSRDKGSISASPKVLIASLGHMGDALTVSYLFPIIRQKYPNAVIDIISPSWCNAVHQHNPYIRHILVIDHFLSNRSAISFWQKLNRHYQTFKAALPILRQEQYDFYLDVRTSYGVSHFILPFTKVKKAVGFNRRGMGGFLDVELEIPRKDGNYHHFEAYAALLREIGIETTLQEVIPYFPINASVSSSTIQSKLSLPLTKPYILLFPETGEAHRQMSNSFWVGVLKEVLQVSDYSVVLCGQTALSSVIEAGVHRATDAQFTPRVIDGSKVLSIQELAFLASEAEYALTLDSFPEHLCCIFCKTITLYKASGLPFFPIANYPVLLFHTHLLSRGVEYVRRNVTILYRDRIESPEVSQLIVEKITSEDKVL</sequence>
<name>A0A7U4E4C8_RUNSL</name>
<dbReference type="EMBL" id="CP002859">
    <property type="protein sequence ID" value="AEI47381.1"/>
    <property type="molecule type" value="Genomic_DNA"/>
</dbReference>
<evidence type="ECO:0000313" key="4">
    <source>
        <dbReference type="Proteomes" id="UP000000493"/>
    </source>
</evidence>
<keyword evidence="1" id="KW-0328">Glycosyltransferase</keyword>
<dbReference type="PANTHER" id="PTHR30160:SF1">
    <property type="entry name" value="LIPOPOLYSACCHARIDE 1,2-N-ACETYLGLUCOSAMINETRANSFERASE-RELATED"/>
    <property type="match status" value="1"/>
</dbReference>
<dbReference type="Gene3D" id="3.40.50.2000">
    <property type="entry name" value="Glycogen Phosphorylase B"/>
    <property type="match status" value="2"/>
</dbReference>
<evidence type="ECO:0000256" key="2">
    <source>
        <dbReference type="ARBA" id="ARBA00022679"/>
    </source>
</evidence>
<dbReference type="Proteomes" id="UP000000493">
    <property type="component" value="Chromosome"/>
</dbReference>
<protein>
    <submittedName>
        <fullName evidence="3">ADP-heptose:LPS heptosyltransferase-like protein</fullName>
    </submittedName>
</protein>
<evidence type="ECO:0000313" key="3">
    <source>
        <dbReference type="EMBL" id="AEI47381.1"/>
    </source>
</evidence>
<dbReference type="GO" id="GO:0005829">
    <property type="term" value="C:cytosol"/>
    <property type="evidence" value="ECO:0007669"/>
    <property type="project" value="TreeGrafter"/>
</dbReference>
<proteinExistence type="predicted"/>
<gene>
    <name evidence="3" type="ordered locus">Runsl_0946</name>
</gene>
<dbReference type="GO" id="GO:0008713">
    <property type="term" value="F:ADP-heptose-lipopolysaccharide heptosyltransferase activity"/>
    <property type="evidence" value="ECO:0007669"/>
    <property type="project" value="TreeGrafter"/>
</dbReference>
<reference evidence="3 4" key="2">
    <citation type="journal article" date="2012" name="Stand. Genomic Sci.">
        <title>Complete genome sequence of the aquatic bacterium Runella slithyformis type strain (LSU 4(T)).</title>
        <authorList>
            <person name="Copeland A."/>
            <person name="Zhang X."/>
            <person name="Misra M."/>
            <person name="Lapidus A."/>
            <person name="Nolan M."/>
            <person name="Lucas S."/>
            <person name="Deshpande S."/>
            <person name="Cheng J.F."/>
            <person name="Tapia R."/>
            <person name="Goodwin L.A."/>
            <person name="Pitluck S."/>
            <person name="Liolios K."/>
            <person name="Pagani I."/>
            <person name="Ivanova N."/>
            <person name="Mikhailova N."/>
            <person name="Pati A."/>
            <person name="Chen A."/>
            <person name="Palaniappan K."/>
            <person name="Land M."/>
            <person name="Hauser L."/>
            <person name="Pan C."/>
            <person name="Jeffries C.D."/>
            <person name="Detter J.C."/>
            <person name="Brambilla E.M."/>
            <person name="Rohde M."/>
            <person name="Djao O.D."/>
            <person name="Goker M."/>
            <person name="Sikorski J."/>
            <person name="Tindall B.J."/>
            <person name="Woyke T."/>
            <person name="Bristow J."/>
            <person name="Eisen J.A."/>
            <person name="Markowitz V."/>
            <person name="Hugenholtz P."/>
            <person name="Kyrpides N.C."/>
            <person name="Klenk H.P."/>
            <person name="Mavromatis K."/>
        </authorList>
    </citation>
    <scope>NUCLEOTIDE SEQUENCE [LARGE SCALE GENOMIC DNA]</scope>
    <source>
        <strain evidence="4">ATCC 29530 / DSM 19594 / LMG 11500 / NCIMB 11436 / LSU 4</strain>
    </source>
</reference>
<dbReference type="GO" id="GO:0009244">
    <property type="term" value="P:lipopolysaccharide core region biosynthetic process"/>
    <property type="evidence" value="ECO:0007669"/>
    <property type="project" value="TreeGrafter"/>
</dbReference>
<keyword evidence="4" id="KW-1185">Reference proteome</keyword>
<keyword evidence="2" id="KW-0808">Transferase</keyword>
<dbReference type="RefSeq" id="WP_013926700.1">
    <property type="nucleotide sequence ID" value="NC_015703.1"/>
</dbReference>
<accession>A0A7U4E4C8</accession>
<dbReference type="InterPro" id="IPR002201">
    <property type="entry name" value="Glyco_trans_9"/>
</dbReference>
<dbReference type="AlphaFoldDB" id="A0A7U4E4C8"/>
<dbReference type="InterPro" id="IPR051199">
    <property type="entry name" value="LPS_LOS_Heptosyltrfase"/>
</dbReference>
<reference evidence="4" key="1">
    <citation type="submission" date="2011-06" db="EMBL/GenBank/DDBJ databases">
        <title>The complete genome of chromosome of Runella slithyformis DSM 19594.</title>
        <authorList>
            <consortium name="US DOE Joint Genome Institute (JGI-PGF)"/>
            <person name="Lucas S."/>
            <person name="Han J."/>
            <person name="Lapidus A."/>
            <person name="Bruce D."/>
            <person name="Goodwin L."/>
            <person name="Pitluck S."/>
            <person name="Peters L."/>
            <person name="Kyrpides N."/>
            <person name="Mavromatis K."/>
            <person name="Ivanova N."/>
            <person name="Ovchinnikova G."/>
            <person name="Zhang X."/>
            <person name="Misra M."/>
            <person name="Detter J.C."/>
            <person name="Tapia R."/>
            <person name="Han C."/>
            <person name="Land M."/>
            <person name="Hauser L."/>
            <person name="Markowitz V."/>
            <person name="Cheng J.-F."/>
            <person name="Hugenholtz P."/>
            <person name="Woyke T."/>
            <person name="Wu D."/>
            <person name="Tindall B."/>
            <person name="Faehrich R."/>
            <person name="Brambilla E."/>
            <person name="Klenk H.-P."/>
            <person name="Eisen J.A."/>
        </authorList>
    </citation>
    <scope>NUCLEOTIDE SEQUENCE [LARGE SCALE GENOMIC DNA]</scope>
    <source>
        <strain evidence="4">ATCC 29530 / DSM 19594 / LMG 11500 / NCIMB 11436 / LSU 4</strain>
    </source>
</reference>